<evidence type="ECO:0008006" key="4">
    <source>
        <dbReference type="Google" id="ProtNLM"/>
    </source>
</evidence>
<feature type="transmembrane region" description="Helical" evidence="1">
    <location>
        <begin position="120"/>
        <end position="140"/>
    </location>
</feature>
<dbReference type="EMBL" id="BAABGX010000001">
    <property type="protein sequence ID" value="GAA4301727.1"/>
    <property type="molecule type" value="Genomic_DNA"/>
</dbReference>
<name>A0ABP8FEB8_9BACT</name>
<reference evidence="3" key="1">
    <citation type="journal article" date="2019" name="Int. J. Syst. Evol. Microbiol.">
        <title>The Global Catalogue of Microorganisms (GCM) 10K type strain sequencing project: providing services to taxonomists for standard genome sequencing and annotation.</title>
        <authorList>
            <consortium name="The Broad Institute Genomics Platform"/>
            <consortium name="The Broad Institute Genome Sequencing Center for Infectious Disease"/>
            <person name="Wu L."/>
            <person name="Ma J."/>
        </authorList>
    </citation>
    <scope>NUCLEOTIDE SEQUENCE [LARGE SCALE GENOMIC DNA]</scope>
    <source>
        <strain evidence="3">JCM 17917</strain>
    </source>
</reference>
<evidence type="ECO:0000313" key="3">
    <source>
        <dbReference type="Proteomes" id="UP001501844"/>
    </source>
</evidence>
<protein>
    <recommendedName>
        <fullName evidence="4">DUF4149 domain-containing protein</fullName>
    </recommendedName>
</protein>
<organism evidence="2 3">
    <name type="scientific">Nibribacter koreensis</name>
    <dbReference type="NCBI Taxonomy" id="1084519"/>
    <lineage>
        <taxon>Bacteria</taxon>
        <taxon>Pseudomonadati</taxon>
        <taxon>Bacteroidota</taxon>
        <taxon>Cytophagia</taxon>
        <taxon>Cytophagales</taxon>
        <taxon>Hymenobacteraceae</taxon>
        <taxon>Nibribacter</taxon>
    </lineage>
</organism>
<feature type="transmembrane region" description="Helical" evidence="1">
    <location>
        <begin position="7"/>
        <end position="29"/>
    </location>
</feature>
<feature type="transmembrane region" description="Helical" evidence="1">
    <location>
        <begin position="49"/>
        <end position="72"/>
    </location>
</feature>
<keyword evidence="1" id="KW-0812">Transmembrane</keyword>
<feature type="transmembrane region" description="Helical" evidence="1">
    <location>
        <begin position="79"/>
        <end position="100"/>
    </location>
</feature>
<dbReference type="Proteomes" id="UP001501844">
    <property type="component" value="Unassembled WGS sequence"/>
</dbReference>
<comment type="caution">
    <text evidence="2">The sequence shown here is derived from an EMBL/GenBank/DDBJ whole genome shotgun (WGS) entry which is preliminary data.</text>
</comment>
<keyword evidence="3" id="KW-1185">Reference proteome</keyword>
<gene>
    <name evidence="2" type="ORF">GCM10023183_13060</name>
</gene>
<sequence>MRSHTRTFILIAACFLWAGLIIGISFIESPAKFNAPGMTLSLGLGIERLVFSLMNKVEIALCTILLVAMCFNGTTKREWIVAGVLTGVLFLQTNWLLLSLDVQASAVGTGQNPQPNSLQSLYQALELVKTMLLFILAFLAHKLTIIHKHADRLKAHRLQDLVS</sequence>
<evidence type="ECO:0000313" key="2">
    <source>
        <dbReference type="EMBL" id="GAA4301727.1"/>
    </source>
</evidence>
<dbReference type="RefSeq" id="WP_345163870.1">
    <property type="nucleotide sequence ID" value="NZ_BAABGX010000001.1"/>
</dbReference>
<keyword evidence="1" id="KW-0472">Membrane</keyword>
<keyword evidence="1" id="KW-1133">Transmembrane helix</keyword>
<proteinExistence type="predicted"/>
<evidence type="ECO:0000256" key="1">
    <source>
        <dbReference type="SAM" id="Phobius"/>
    </source>
</evidence>
<accession>A0ABP8FEB8</accession>